<dbReference type="Proteomes" id="UP000789759">
    <property type="component" value="Unassembled WGS sequence"/>
</dbReference>
<evidence type="ECO:0000313" key="1">
    <source>
        <dbReference type="EMBL" id="CAG8712845.1"/>
    </source>
</evidence>
<dbReference type="EMBL" id="CAJVQA010011999">
    <property type="protein sequence ID" value="CAG8712845.1"/>
    <property type="molecule type" value="Genomic_DNA"/>
</dbReference>
<proteinExistence type="predicted"/>
<accession>A0A9N9N9E2</accession>
<name>A0A9N9N9E2_9GLOM</name>
<organism evidence="1 2">
    <name type="scientific">Cetraspora pellucida</name>
    <dbReference type="NCBI Taxonomy" id="1433469"/>
    <lineage>
        <taxon>Eukaryota</taxon>
        <taxon>Fungi</taxon>
        <taxon>Fungi incertae sedis</taxon>
        <taxon>Mucoromycota</taxon>
        <taxon>Glomeromycotina</taxon>
        <taxon>Glomeromycetes</taxon>
        <taxon>Diversisporales</taxon>
        <taxon>Gigasporaceae</taxon>
        <taxon>Cetraspora</taxon>
    </lineage>
</organism>
<comment type="caution">
    <text evidence="1">The sequence shown here is derived from an EMBL/GenBank/DDBJ whole genome shotgun (WGS) entry which is preliminary data.</text>
</comment>
<evidence type="ECO:0000313" key="2">
    <source>
        <dbReference type="Proteomes" id="UP000789759"/>
    </source>
</evidence>
<protein>
    <submittedName>
        <fullName evidence="1">5915_t:CDS:1</fullName>
    </submittedName>
</protein>
<keyword evidence="2" id="KW-1185">Reference proteome</keyword>
<dbReference type="AlphaFoldDB" id="A0A9N9N9E2"/>
<reference evidence="1" key="1">
    <citation type="submission" date="2021-06" db="EMBL/GenBank/DDBJ databases">
        <authorList>
            <person name="Kallberg Y."/>
            <person name="Tangrot J."/>
            <person name="Rosling A."/>
        </authorList>
    </citation>
    <scope>NUCLEOTIDE SEQUENCE</scope>
    <source>
        <strain evidence="1">FL966</strain>
    </source>
</reference>
<feature type="non-terminal residue" evidence="1">
    <location>
        <position position="1"/>
    </location>
</feature>
<sequence>YHQQVDKRMFTQLKHLYLMLKRLEESTNEIKARLDHLERHQEKQKNDLSVQIIDVSVLG</sequence>
<gene>
    <name evidence="1" type="ORF">CPELLU_LOCUS12427</name>
</gene>